<protein>
    <recommendedName>
        <fullName evidence="4">Lipoprotein</fullName>
    </recommendedName>
</protein>
<feature type="signal peptide" evidence="1">
    <location>
        <begin position="1"/>
        <end position="20"/>
    </location>
</feature>
<reference evidence="2" key="2">
    <citation type="submission" date="2021-04" db="EMBL/GenBank/DDBJ databases">
        <authorList>
            <person name="Gilroy R."/>
        </authorList>
    </citation>
    <scope>NUCLEOTIDE SEQUENCE</scope>
    <source>
        <strain evidence="2">ChiGjej4B4-12881</strain>
    </source>
</reference>
<name>A0A9D1W6C3_9FIRM</name>
<dbReference type="PROSITE" id="PS51257">
    <property type="entry name" value="PROKAR_LIPOPROTEIN"/>
    <property type="match status" value="1"/>
</dbReference>
<comment type="caution">
    <text evidence="2">The sequence shown here is derived from an EMBL/GenBank/DDBJ whole genome shotgun (WGS) entry which is preliminary data.</text>
</comment>
<feature type="chain" id="PRO_5038679440" description="Lipoprotein" evidence="1">
    <location>
        <begin position="21"/>
        <end position="176"/>
    </location>
</feature>
<reference evidence="2" key="1">
    <citation type="journal article" date="2021" name="PeerJ">
        <title>Extensive microbial diversity within the chicken gut microbiome revealed by metagenomics and culture.</title>
        <authorList>
            <person name="Gilroy R."/>
            <person name="Ravi A."/>
            <person name="Getino M."/>
            <person name="Pursley I."/>
            <person name="Horton D.L."/>
            <person name="Alikhan N.F."/>
            <person name="Baker D."/>
            <person name="Gharbi K."/>
            <person name="Hall N."/>
            <person name="Watson M."/>
            <person name="Adriaenssens E.M."/>
            <person name="Foster-Nyarko E."/>
            <person name="Jarju S."/>
            <person name="Secka A."/>
            <person name="Antonio M."/>
            <person name="Oren A."/>
            <person name="Chaudhuri R.R."/>
            <person name="La Ragione R."/>
            <person name="Hildebrand F."/>
            <person name="Pallen M.J."/>
        </authorList>
    </citation>
    <scope>NUCLEOTIDE SEQUENCE</scope>
    <source>
        <strain evidence="2">ChiGjej4B4-12881</strain>
    </source>
</reference>
<proteinExistence type="predicted"/>
<evidence type="ECO:0000256" key="1">
    <source>
        <dbReference type="SAM" id="SignalP"/>
    </source>
</evidence>
<keyword evidence="1" id="KW-0732">Signal</keyword>
<gene>
    <name evidence="2" type="ORF">IAA28_10845</name>
</gene>
<evidence type="ECO:0000313" key="3">
    <source>
        <dbReference type="Proteomes" id="UP000886780"/>
    </source>
</evidence>
<dbReference type="Proteomes" id="UP000886780">
    <property type="component" value="Unassembled WGS sequence"/>
</dbReference>
<sequence>MKRNCVWALLLALAVSMLTACSSTEENVDAILTLLGMDSEEEYSEAAAEPETPFDETDVYAAIVASADESLGDTAHSFKFERDTKTLNLYIEAPEMTKEMLTMRSPTVMASWEELKESYGKLGQELWNLVVKAGGVDNVNIYMVDKMNSADRYGTDNYILWYEKGTLMYEYGAWSS</sequence>
<accession>A0A9D1W6C3</accession>
<organism evidence="2 3">
    <name type="scientific">Candidatus Lachnoclostridium stercoripullorum</name>
    <dbReference type="NCBI Taxonomy" id="2838635"/>
    <lineage>
        <taxon>Bacteria</taxon>
        <taxon>Bacillati</taxon>
        <taxon>Bacillota</taxon>
        <taxon>Clostridia</taxon>
        <taxon>Lachnospirales</taxon>
        <taxon>Lachnospiraceae</taxon>
    </lineage>
</organism>
<dbReference type="AlphaFoldDB" id="A0A9D1W6C3"/>
<evidence type="ECO:0000313" key="2">
    <source>
        <dbReference type="EMBL" id="HIX53283.1"/>
    </source>
</evidence>
<dbReference type="EMBL" id="DXEU01000198">
    <property type="protein sequence ID" value="HIX53283.1"/>
    <property type="molecule type" value="Genomic_DNA"/>
</dbReference>
<evidence type="ECO:0008006" key="4">
    <source>
        <dbReference type="Google" id="ProtNLM"/>
    </source>
</evidence>